<keyword evidence="2" id="KW-0677">Repeat</keyword>
<dbReference type="InterPro" id="IPR053192">
    <property type="entry name" value="Vacuole_Formation_Reg"/>
</dbReference>
<dbReference type="AlphaFoldDB" id="A0A8X7WPZ7"/>
<comment type="caution">
    <text evidence="7">The sequence shown here is derived from an EMBL/GenBank/DDBJ whole genome shotgun (WGS) entry which is preliminary data.</text>
</comment>
<accession>A0A8X7WPZ7</accession>
<organism evidence="7 8">
    <name type="scientific">Brassica carinata</name>
    <name type="common">Ethiopian mustard</name>
    <name type="synonym">Abyssinian cabbage</name>
    <dbReference type="NCBI Taxonomy" id="52824"/>
    <lineage>
        <taxon>Eukaryota</taxon>
        <taxon>Viridiplantae</taxon>
        <taxon>Streptophyta</taxon>
        <taxon>Embryophyta</taxon>
        <taxon>Tracheophyta</taxon>
        <taxon>Spermatophyta</taxon>
        <taxon>Magnoliopsida</taxon>
        <taxon>eudicotyledons</taxon>
        <taxon>Gunneridae</taxon>
        <taxon>Pentapetalae</taxon>
        <taxon>rosids</taxon>
        <taxon>malvids</taxon>
        <taxon>Brassicales</taxon>
        <taxon>Brassicaceae</taxon>
        <taxon>Brassiceae</taxon>
        <taxon>Brassica</taxon>
    </lineage>
</organism>
<dbReference type="InterPro" id="IPR004146">
    <property type="entry name" value="DC1"/>
</dbReference>
<evidence type="ECO:0000256" key="5">
    <source>
        <dbReference type="SAM" id="MobiDB-lite"/>
    </source>
</evidence>
<dbReference type="PANTHER" id="PTHR32410">
    <property type="entry name" value="CYSTEINE/HISTIDINE-RICH C1 DOMAIN FAMILY PROTEIN"/>
    <property type="match status" value="1"/>
</dbReference>
<name>A0A8X7WPZ7_BRACI</name>
<evidence type="ECO:0000259" key="6">
    <source>
        <dbReference type="SMART" id="SM00249"/>
    </source>
</evidence>
<dbReference type="OrthoDB" id="1054393at2759"/>
<feature type="domain" description="Zinc finger PHD-type" evidence="6">
    <location>
        <begin position="382"/>
        <end position="449"/>
    </location>
</feature>
<dbReference type="PANTHER" id="PTHR32410:SF153">
    <property type="entry name" value="CHP-RICH ZINC FINGER PROTEIN-LIKE-RELATED"/>
    <property type="match status" value="1"/>
</dbReference>
<feature type="compositionally biased region" description="Low complexity" evidence="5">
    <location>
        <begin position="29"/>
        <end position="38"/>
    </location>
</feature>
<keyword evidence="1" id="KW-0479">Metal-binding</keyword>
<dbReference type="Proteomes" id="UP000886595">
    <property type="component" value="Unassembled WGS sequence"/>
</dbReference>
<sequence>MSSVGVFLEKEINGKPFHIFSLLPETDNSSSSSYPSLSGEEAIDSGGGDNDPSLQTRFICPNSRYQLERLRNMYISVDSSVPVGTSPHFNKEDVDQLDGAGRNRRTICKHPVLPLFWCNNETPKIECGACEILEVGSGYYLCETCNKVYHKECVEAPEFIKHHPSVPSFSSHLYSNLGGSHHISCFICETEIMIKQMGYFSPTHNVRSHTVCLLKPVPITVDHFKRHPHPLTLFPKQASLACDICGMIKRLIPTYICARCVFVVHRDCIYFPYVIRISRHHHRISFTYSPLPSGKLTCGVCRQKVDNSCGAYSCNKCDGYFVHSRCALRKDVWDGEELEGTPEEIEIVEDPFKTIADGIILHFSHEHHLKLEICRAYDEDKYCQACVLPIYEGNYYSCVNDLCDFILHETCANAPRKIRHPLHAHSLTLKVVTNEYDHNKGFFRCNACLRPCNGFVYEESTATRRFRLDLRCASISEPFKYEGHDHPLFLALSPHEEVGAKCYMLWVCYFSIQGKV</sequence>
<keyword evidence="8" id="KW-1185">Reference proteome</keyword>
<evidence type="ECO:0000256" key="1">
    <source>
        <dbReference type="ARBA" id="ARBA00022723"/>
    </source>
</evidence>
<dbReference type="GO" id="GO:0008270">
    <property type="term" value="F:zinc ion binding"/>
    <property type="evidence" value="ECO:0007669"/>
    <property type="project" value="UniProtKB-KW"/>
</dbReference>
<gene>
    <name evidence="7" type="ORF">Bca52824_004572</name>
</gene>
<dbReference type="InterPro" id="IPR001965">
    <property type="entry name" value="Znf_PHD"/>
</dbReference>
<dbReference type="SMART" id="SM00249">
    <property type="entry name" value="PHD"/>
    <property type="match status" value="3"/>
</dbReference>
<proteinExistence type="predicted"/>
<feature type="domain" description="Zinc finger PHD-type" evidence="6">
    <location>
        <begin position="241"/>
        <end position="302"/>
    </location>
</feature>
<keyword evidence="4" id="KW-0862">Zinc</keyword>
<feature type="region of interest" description="Disordered" evidence="5">
    <location>
        <begin position="26"/>
        <end position="54"/>
    </location>
</feature>
<evidence type="ECO:0000313" key="7">
    <source>
        <dbReference type="EMBL" id="KAG2333392.1"/>
    </source>
</evidence>
<dbReference type="SUPFAM" id="SSF57889">
    <property type="entry name" value="Cysteine-rich domain"/>
    <property type="match status" value="4"/>
</dbReference>
<dbReference type="EMBL" id="JAAMPC010000001">
    <property type="protein sequence ID" value="KAG2333392.1"/>
    <property type="molecule type" value="Genomic_DNA"/>
</dbReference>
<evidence type="ECO:0000256" key="3">
    <source>
        <dbReference type="ARBA" id="ARBA00022771"/>
    </source>
</evidence>
<dbReference type="InterPro" id="IPR046349">
    <property type="entry name" value="C1-like_sf"/>
</dbReference>
<reference evidence="7 8" key="1">
    <citation type="submission" date="2020-02" db="EMBL/GenBank/DDBJ databases">
        <authorList>
            <person name="Ma Q."/>
            <person name="Huang Y."/>
            <person name="Song X."/>
            <person name="Pei D."/>
        </authorList>
    </citation>
    <scope>NUCLEOTIDE SEQUENCE [LARGE SCALE GENOMIC DNA]</scope>
    <source>
        <strain evidence="7">Sxm20200214</strain>
        <tissue evidence="7">Leaf</tissue>
    </source>
</reference>
<keyword evidence="3" id="KW-0863">Zinc-finger</keyword>
<evidence type="ECO:0000256" key="4">
    <source>
        <dbReference type="ARBA" id="ARBA00022833"/>
    </source>
</evidence>
<evidence type="ECO:0000256" key="2">
    <source>
        <dbReference type="ARBA" id="ARBA00022737"/>
    </source>
</evidence>
<feature type="domain" description="Zinc finger PHD-type" evidence="6">
    <location>
        <begin position="126"/>
        <end position="189"/>
    </location>
</feature>
<evidence type="ECO:0000313" key="8">
    <source>
        <dbReference type="Proteomes" id="UP000886595"/>
    </source>
</evidence>
<protein>
    <recommendedName>
        <fullName evidence="6">Zinc finger PHD-type domain-containing protein</fullName>
    </recommendedName>
</protein>
<dbReference type="Pfam" id="PF03107">
    <property type="entry name" value="C1_2"/>
    <property type="match status" value="3"/>
</dbReference>